<keyword evidence="4" id="KW-1003">Cell membrane</keyword>
<feature type="transmembrane region" description="Helical" evidence="10">
    <location>
        <begin position="42"/>
        <end position="70"/>
    </location>
</feature>
<gene>
    <name evidence="12" type="ORF">D5018_07805</name>
</gene>
<dbReference type="Gene3D" id="1.25.40.10">
    <property type="entry name" value="Tetratricopeptide repeat domain"/>
    <property type="match status" value="2"/>
</dbReference>
<protein>
    <submittedName>
        <fullName evidence="12">Heme biosynthesis protein HemY</fullName>
    </submittedName>
</protein>
<comment type="function">
    <text evidence="1">Involved in a late step of protoheme IX synthesis.</text>
</comment>
<dbReference type="AlphaFoldDB" id="A0A3L8PYB3"/>
<evidence type="ECO:0000256" key="3">
    <source>
        <dbReference type="ARBA" id="ARBA00004744"/>
    </source>
</evidence>
<evidence type="ECO:0000256" key="2">
    <source>
        <dbReference type="ARBA" id="ARBA00004429"/>
    </source>
</evidence>
<evidence type="ECO:0000259" key="11">
    <source>
        <dbReference type="Pfam" id="PF07219"/>
    </source>
</evidence>
<dbReference type="GO" id="GO:0005886">
    <property type="term" value="C:plasma membrane"/>
    <property type="evidence" value="ECO:0007669"/>
    <property type="project" value="UniProtKB-SubCell"/>
</dbReference>
<keyword evidence="13" id="KW-1185">Reference proteome</keyword>
<dbReference type="Proteomes" id="UP000281474">
    <property type="component" value="Unassembled WGS sequence"/>
</dbReference>
<comment type="subcellular location">
    <subcellularLocation>
        <location evidence="2">Cell inner membrane</location>
        <topology evidence="2">Multi-pass membrane protein</topology>
    </subcellularLocation>
</comment>
<dbReference type="InterPro" id="IPR019734">
    <property type="entry name" value="TPR_rpt"/>
</dbReference>
<dbReference type="GO" id="GO:0006779">
    <property type="term" value="P:porphyrin-containing compound biosynthetic process"/>
    <property type="evidence" value="ECO:0007669"/>
    <property type="project" value="UniProtKB-KW"/>
</dbReference>
<evidence type="ECO:0000313" key="13">
    <source>
        <dbReference type="Proteomes" id="UP000281474"/>
    </source>
</evidence>
<accession>A0A3L8PYB3</accession>
<evidence type="ECO:0000256" key="9">
    <source>
        <dbReference type="ARBA" id="ARBA00023244"/>
    </source>
</evidence>
<evidence type="ECO:0000313" key="12">
    <source>
        <dbReference type="EMBL" id="RLV60290.1"/>
    </source>
</evidence>
<dbReference type="Pfam" id="PF07219">
    <property type="entry name" value="HemY_N"/>
    <property type="match status" value="1"/>
</dbReference>
<evidence type="ECO:0000256" key="8">
    <source>
        <dbReference type="ARBA" id="ARBA00023136"/>
    </source>
</evidence>
<keyword evidence="7 10" id="KW-1133">Transmembrane helix</keyword>
<dbReference type="InterPro" id="IPR010817">
    <property type="entry name" value="HemY_N"/>
</dbReference>
<evidence type="ECO:0000256" key="6">
    <source>
        <dbReference type="ARBA" id="ARBA00022692"/>
    </source>
</evidence>
<dbReference type="NCBIfam" id="TIGR00540">
    <property type="entry name" value="TPR_hemY_coli"/>
    <property type="match status" value="1"/>
</dbReference>
<dbReference type="RefSeq" id="WP_121838444.1">
    <property type="nucleotide sequence ID" value="NZ_ML014767.1"/>
</dbReference>
<dbReference type="OrthoDB" id="7067577at2"/>
<dbReference type="PROSITE" id="PS50293">
    <property type="entry name" value="TPR_REGION"/>
    <property type="match status" value="1"/>
</dbReference>
<feature type="domain" description="HemY N-terminal" evidence="11">
    <location>
        <begin position="26"/>
        <end position="132"/>
    </location>
</feature>
<organism evidence="12 13">
    <name type="scientific">Parashewanella curva</name>
    <dbReference type="NCBI Taxonomy" id="2338552"/>
    <lineage>
        <taxon>Bacteria</taxon>
        <taxon>Pseudomonadati</taxon>
        <taxon>Pseudomonadota</taxon>
        <taxon>Gammaproteobacteria</taxon>
        <taxon>Alteromonadales</taxon>
        <taxon>Shewanellaceae</taxon>
        <taxon>Parashewanella</taxon>
    </lineage>
</organism>
<evidence type="ECO:0000256" key="1">
    <source>
        <dbReference type="ARBA" id="ARBA00002962"/>
    </source>
</evidence>
<evidence type="ECO:0000256" key="7">
    <source>
        <dbReference type="ARBA" id="ARBA00022989"/>
    </source>
</evidence>
<dbReference type="EMBL" id="QZEI01000018">
    <property type="protein sequence ID" value="RLV60290.1"/>
    <property type="molecule type" value="Genomic_DNA"/>
</dbReference>
<feature type="transmembrane region" description="Helical" evidence="10">
    <location>
        <begin position="5"/>
        <end position="22"/>
    </location>
</feature>
<dbReference type="GO" id="GO:0042168">
    <property type="term" value="P:heme metabolic process"/>
    <property type="evidence" value="ECO:0007669"/>
    <property type="project" value="InterPro"/>
</dbReference>
<dbReference type="SUPFAM" id="SSF48452">
    <property type="entry name" value="TPR-like"/>
    <property type="match status" value="1"/>
</dbReference>
<dbReference type="UniPathway" id="UPA00252"/>
<evidence type="ECO:0000256" key="5">
    <source>
        <dbReference type="ARBA" id="ARBA00022519"/>
    </source>
</evidence>
<dbReference type="Pfam" id="PF13181">
    <property type="entry name" value="TPR_8"/>
    <property type="match status" value="1"/>
</dbReference>
<keyword evidence="5" id="KW-0997">Cell inner membrane</keyword>
<keyword evidence="8 10" id="KW-0472">Membrane</keyword>
<keyword evidence="6 10" id="KW-0812">Transmembrane</keyword>
<evidence type="ECO:0000256" key="10">
    <source>
        <dbReference type="SAM" id="Phobius"/>
    </source>
</evidence>
<evidence type="ECO:0000256" key="4">
    <source>
        <dbReference type="ARBA" id="ARBA00022475"/>
    </source>
</evidence>
<reference evidence="12 13" key="1">
    <citation type="submission" date="2018-09" db="EMBL/GenBank/DDBJ databases">
        <title>Phylogeny of the Shewanellaceae, and recommendation for two new genera, Pseudoshewanella and Parashewanella.</title>
        <authorList>
            <person name="Wang G."/>
        </authorList>
    </citation>
    <scope>NUCLEOTIDE SEQUENCE [LARGE SCALE GENOMIC DNA]</scope>
    <source>
        <strain evidence="12 13">C51</strain>
    </source>
</reference>
<name>A0A3L8PYB3_9GAMM</name>
<comment type="caution">
    <text evidence="12">The sequence shown here is derived from an EMBL/GenBank/DDBJ whole genome shotgun (WGS) entry which is preliminary data.</text>
</comment>
<dbReference type="InterPro" id="IPR005254">
    <property type="entry name" value="Heme_biosyn_assoc_TPR_pro"/>
</dbReference>
<proteinExistence type="predicted"/>
<sequence length="386" mass="43911">MIRTLAYIVIILLGLVLSPWILSHTGYLYLSIGDYEVETSVVFAVVALLVIFSAIQLIEWLFVGLINIFVRRGWLSSRWRRQSARKHTLQGALAIAEEDWVNAEKSMCKGASNGELPLVNWLAAARAAHHQGSTEQRDHYLNQAEKLADNKLSIATTRVRYLIQQGELETARVQLDKLIAANSNKPALIKLGLELYHLQQDWSAIKLLLPKVTKLKLLNQSELEELQQQVNRALLKQVEHKPELEKVWHWLSRKERKTSANLAEYAISLARLGDTIEAKKIIYKAIKSHPVNEFFDLLPSIVNAGDDDIRKLLAGLESSQDNNASYHRCLAKLNQQTNNFSEAKHHWQRVIELQPSVSSWTALGKLHEQLGEQAKALNCYRHALQF</sequence>
<dbReference type="InterPro" id="IPR011990">
    <property type="entry name" value="TPR-like_helical_dom_sf"/>
</dbReference>
<comment type="pathway">
    <text evidence="3">Porphyrin-containing compound metabolism; protoheme biosynthesis.</text>
</comment>
<keyword evidence="9" id="KW-0627">Porphyrin biosynthesis</keyword>